<organism evidence="1 2">
    <name type="scientific">Steinernema glaseri</name>
    <dbReference type="NCBI Taxonomy" id="37863"/>
    <lineage>
        <taxon>Eukaryota</taxon>
        <taxon>Metazoa</taxon>
        <taxon>Ecdysozoa</taxon>
        <taxon>Nematoda</taxon>
        <taxon>Chromadorea</taxon>
        <taxon>Rhabditida</taxon>
        <taxon>Tylenchina</taxon>
        <taxon>Panagrolaimomorpha</taxon>
        <taxon>Strongyloidoidea</taxon>
        <taxon>Steinernematidae</taxon>
        <taxon>Steinernema</taxon>
    </lineage>
</organism>
<dbReference type="AlphaFoldDB" id="A0A1I7Z9Q8"/>
<keyword evidence="1" id="KW-1185">Reference proteome</keyword>
<dbReference type="WBParaSite" id="L893_g24008.t1">
    <property type="protein sequence ID" value="L893_g24008.t1"/>
    <property type="gene ID" value="L893_g24008"/>
</dbReference>
<sequence>MEGVPLVFIESVIGICDYIASQELQQLSSAWGAVAEVQVKKSGQLWLTFAPYNGNRKDWRLHYKMEDFDHITTRTLSPEVVKKMSKSIIAVILDVDYHDEIDEWDSIDPDDVNLLQLLANLDAPEKKLDLTEFYDHRITRYLELRSKYSNLFRSFTSVRLDYLADTELMKDTIYEPRVHTVEAAYYFRGENRKEPRPTDFWVDFFFSEKCMRLNWNDRNVALAAIDHWKKMDHETLKYSKVFRIGDSLKDLASVTMKKVDVEAEAPLLDKLRSKIGSQLDIRDLYIIDHPVHERSKIYVVVHYPGYGGSDVFLVFD</sequence>
<evidence type="ECO:0000313" key="1">
    <source>
        <dbReference type="Proteomes" id="UP000095287"/>
    </source>
</evidence>
<name>A0A1I7Z9Q8_9BILA</name>
<accession>A0A1I7Z9Q8</accession>
<reference evidence="2" key="1">
    <citation type="submission" date="2016-11" db="UniProtKB">
        <authorList>
            <consortium name="WormBaseParasite"/>
        </authorList>
    </citation>
    <scope>IDENTIFICATION</scope>
</reference>
<dbReference type="Proteomes" id="UP000095287">
    <property type="component" value="Unplaced"/>
</dbReference>
<protein>
    <submittedName>
        <fullName evidence="2">FBA_2 domain-containing protein</fullName>
    </submittedName>
</protein>
<evidence type="ECO:0000313" key="2">
    <source>
        <dbReference type="WBParaSite" id="L893_g24008.t1"/>
    </source>
</evidence>
<proteinExistence type="predicted"/>